<feature type="non-terminal residue" evidence="2">
    <location>
        <position position="879"/>
    </location>
</feature>
<dbReference type="EMBL" id="JAAPAO010000856">
    <property type="protein sequence ID" value="KAF4653070.1"/>
    <property type="molecule type" value="Genomic_DNA"/>
</dbReference>
<name>A0A7J6L0W5_PERCH</name>
<feature type="region of interest" description="Disordered" evidence="1">
    <location>
        <begin position="774"/>
        <end position="836"/>
    </location>
</feature>
<gene>
    <name evidence="2" type="ORF">FOL47_010722</name>
</gene>
<feature type="region of interest" description="Disordered" evidence="1">
    <location>
        <begin position="335"/>
        <end position="360"/>
    </location>
</feature>
<organism evidence="2 3">
    <name type="scientific">Perkinsus chesapeaki</name>
    <name type="common">Clam parasite</name>
    <name type="synonym">Perkinsus andrewsi</name>
    <dbReference type="NCBI Taxonomy" id="330153"/>
    <lineage>
        <taxon>Eukaryota</taxon>
        <taxon>Sar</taxon>
        <taxon>Alveolata</taxon>
        <taxon>Perkinsozoa</taxon>
        <taxon>Perkinsea</taxon>
        <taxon>Perkinsida</taxon>
        <taxon>Perkinsidae</taxon>
        <taxon>Perkinsus</taxon>
    </lineage>
</organism>
<keyword evidence="3" id="KW-1185">Reference proteome</keyword>
<dbReference type="OrthoDB" id="68605at2759"/>
<comment type="caution">
    <text evidence="2">The sequence shown here is derived from an EMBL/GenBank/DDBJ whole genome shotgun (WGS) entry which is preliminary data.</text>
</comment>
<reference evidence="2 3" key="1">
    <citation type="submission" date="2020-04" db="EMBL/GenBank/DDBJ databases">
        <title>Perkinsus chesapeaki whole genome sequence.</title>
        <authorList>
            <person name="Bogema D.R."/>
        </authorList>
    </citation>
    <scope>NUCLEOTIDE SEQUENCE [LARGE SCALE GENOMIC DNA]</scope>
    <source>
        <strain evidence="2">ATCC PRA-425</strain>
    </source>
</reference>
<dbReference type="PANTHER" id="PTHR31827">
    <property type="entry name" value="EMB|CAB89363.1"/>
    <property type="match status" value="1"/>
</dbReference>
<evidence type="ECO:0008006" key="4">
    <source>
        <dbReference type="Google" id="ProtNLM"/>
    </source>
</evidence>
<feature type="region of interest" description="Disordered" evidence="1">
    <location>
        <begin position="1"/>
        <end position="43"/>
    </location>
</feature>
<proteinExistence type="predicted"/>
<sequence length="879" mass="93661">APTEWPAEGTTEAPTEWPAEGTTEAPTEWPTEGTTEAPTEGTTEAPTEWLLDLALNACVLRGTPTRCFRDGYSELAELHDIITIDSFLVSMKIAIAVASFTVAVAEYCQDICDGHTACAESKYGSYCKGNGVCFGLYHKDDGYCFQPTEQDTCDDYTLEPVACPEPQPTCQDVCNDMPQCRDSKWGSYCKTWQDPQVCFGIIKKADDTLCFAPTDEGCEEKMYSTVTAPPTINEAVLAEALNAVSAGAQSHVIGHHVQDHPDDDAGVVGIVAAELLRDSVVPSLTVGPDGSHAFSTGPPSTPDAIRMAPTTPESGLVDDGYVCSVRGCSKKPWPDSGRCTAHGGQPTPPRYGQASEESVRHRKKRPSASLCLVEGCTNVAQARGICLKHGANQLKKKKKPLPCKVEGCTSVRHGGNFCLRHGGGAKCRHPGCGQPCRHPTPLCHAHGAMPSSYTACDVPGCGRRCLVVAGGRCHDHGGYTAVGMCQDLNCFKLAKKPSIYCGTHGTVPQCQGSSSCRRRPVGNTGLCRAHGGQPEPSTCSTPGCSNLALPSGPGGQRVCPIHWDGVTTLVQRCSHMMCQRPAREHGLCVAHGGGRSQCSVPGCIQPVANRRVSGDDSVPDKCRMHLGPEYNRRCIVKGCMKARTIGDDSSGMCAKHHMESMQGEVLSLSSPARPRRNSDGTVERLVCSVEGCTKLVPSTSGTGKTITRFRCRRHDMCRADGCMRAAYHQGYCAKHQGLAMAVALANEGHAPLQLEAPPASSSTDDHQTGVISSEAHNDEEEAEPCSQSATDGRPTTATIPSTESGICQGDVQQPQESEMDRVDDSPSGPAIPSVEAAPSTFYSTGELNDAFTDEQRAAEAVAAVVVMEMEAERQHQQQQ</sequence>
<protein>
    <recommendedName>
        <fullName evidence="4">WRKY transcription factor 19</fullName>
    </recommendedName>
</protein>
<dbReference type="PANTHER" id="PTHR31827:SF1">
    <property type="entry name" value="EMB|CAB89363.1"/>
    <property type="match status" value="1"/>
</dbReference>
<evidence type="ECO:0000256" key="1">
    <source>
        <dbReference type="SAM" id="MobiDB-lite"/>
    </source>
</evidence>
<evidence type="ECO:0000313" key="3">
    <source>
        <dbReference type="Proteomes" id="UP000591131"/>
    </source>
</evidence>
<feature type="compositionally biased region" description="Polar residues" evidence="1">
    <location>
        <begin position="785"/>
        <end position="816"/>
    </location>
</feature>
<accession>A0A7J6L0W5</accession>
<evidence type="ECO:0000313" key="2">
    <source>
        <dbReference type="EMBL" id="KAF4653070.1"/>
    </source>
</evidence>
<dbReference type="Proteomes" id="UP000591131">
    <property type="component" value="Unassembled WGS sequence"/>
</dbReference>
<dbReference type="AlphaFoldDB" id="A0A7J6L0W5"/>